<organism evidence="2 3">
    <name type="scientific">Enterococcus ureasiticus</name>
    <dbReference type="NCBI Taxonomy" id="903984"/>
    <lineage>
        <taxon>Bacteria</taxon>
        <taxon>Bacillati</taxon>
        <taxon>Bacillota</taxon>
        <taxon>Bacilli</taxon>
        <taxon>Lactobacillales</taxon>
        <taxon>Enterococcaceae</taxon>
        <taxon>Enterococcus</taxon>
    </lineage>
</organism>
<comment type="caution">
    <text evidence="2">The sequence shown here is derived from an EMBL/GenBank/DDBJ whole genome shotgun (WGS) entry which is preliminary data.</text>
</comment>
<dbReference type="Proteomes" id="UP000094068">
    <property type="component" value="Unassembled WGS sequence"/>
</dbReference>
<reference evidence="3" key="1">
    <citation type="submission" date="2016-09" db="EMBL/GenBank/DDBJ databases">
        <authorList>
            <person name="Gulvik C.A."/>
        </authorList>
    </citation>
    <scope>NUCLEOTIDE SEQUENCE [LARGE SCALE GENOMIC DNA]</scope>
    <source>
        <strain evidence="3">DSM 23328</strain>
    </source>
</reference>
<dbReference type="AlphaFoldDB" id="A0A1E5GN60"/>
<name>A0A1E5GN60_9ENTE</name>
<evidence type="ECO:0008006" key="4">
    <source>
        <dbReference type="Google" id="ProtNLM"/>
    </source>
</evidence>
<dbReference type="OrthoDB" id="2413412at2"/>
<dbReference type="Gene3D" id="3.40.50.1820">
    <property type="entry name" value="alpha/beta hydrolase"/>
    <property type="match status" value="1"/>
</dbReference>
<keyword evidence="1" id="KW-0175">Coiled coil</keyword>
<evidence type="ECO:0000256" key="1">
    <source>
        <dbReference type="SAM" id="Coils"/>
    </source>
</evidence>
<accession>A0A1E5GN60</accession>
<dbReference type="SUPFAM" id="SSF53474">
    <property type="entry name" value="alpha/beta-Hydrolases"/>
    <property type="match status" value="1"/>
</dbReference>
<sequence>MSKYEVKDKGIKKDSEVTSAVSTISYEVENALVNNVPLKEVQGQIDTLQEKGKFPSNLQLVDAFYDPKTSSSGVAFLDNNTGKVVVGFTGTNLDNGILESAKDIGQWGNIAFKGDGPSSAYFDASNKFMNDLKANGYDIDTVTGHSLGGRNGTIMGMVHNIPNIILYNSAPLMNLLGNLKKSNQQELSDLFGRYSGNIIYFVSENDPLNKAAGGVPGSIYPGKIIIIKNGKEHDITGFLTKEEQDFIRQYTPDLNKIYVAQQKVQTNTRSKLKALDVLRAKLLKSGGGLSASEEIYLDASEALILTQGMSKTLQIEIDDIKKMYREAKKDSDKLWTNTVKTADSIGSTLHQGEVVDSLNAGGATEPIVRIEPKEEYEQKISELSSIQQEYHELIEQIQSSINKQVETDQELSRQIGG</sequence>
<keyword evidence="3" id="KW-1185">Reference proteome</keyword>
<proteinExistence type="predicted"/>
<dbReference type="RefSeq" id="WP_069645138.1">
    <property type="nucleotide sequence ID" value="NZ_MIJZ01000001.1"/>
</dbReference>
<dbReference type="STRING" id="903984.BCR21_03620"/>
<gene>
    <name evidence="2" type="ORF">BCR21_03620</name>
</gene>
<dbReference type="EMBL" id="MIJZ01000001">
    <property type="protein sequence ID" value="OEG14091.1"/>
    <property type="molecule type" value="Genomic_DNA"/>
</dbReference>
<evidence type="ECO:0000313" key="3">
    <source>
        <dbReference type="Proteomes" id="UP000094068"/>
    </source>
</evidence>
<dbReference type="InterPro" id="IPR029058">
    <property type="entry name" value="AB_hydrolase_fold"/>
</dbReference>
<feature type="coiled-coil region" evidence="1">
    <location>
        <begin position="376"/>
        <end position="403"/>
    </location>
</feature>
<protein>
    <recommendedName>
        <fullName evidence="4">Fungal lipase-like domain-containing protein</fullName>
    </recommendedName>
</protein>
<evidence type="ECO:0000313" key="2">
    <source>
        <dbReference type="EMBL" id="OEG14091.1"/>
    </source>
</evidence>